<proteinExistence type="predicted"/>
<reference evidence="1 2" key="1">
    <citation type="journal article" date="2023" name="Sci. Data">
        <title>Genome assembly of the Korean intertidal mud-creeper Batillaria attramentaria.</title>
        <authorList>
            <person name="Patra A.K."/>
            <person name="Ho P.T."/>
            <person name="Jun S."/>
            <person name="Lee S.J."/>
            <person name="Kim Y."/>
            <person name="Won Y.J."/>
        </authorList>
    </citation>
    <scope>NUCLEOTIDE SEQUENCE [LARGE SCALE GENOMIC DNA]</scope>
    <source>
        <strain evidence="1">Wonlab-2016</strain>
    </source>
</reference>
<accession>A0ABD0J7L1</accession>
<evidence type="ECO:0000313" key="2">
    <source>
        <dbReference type="Proteomes" id="UP001519460"/>
    </source>
</evidence>
<dbReference type="AlphaFoldDB" id="A0ABD0J7L1"/>
<dbReference type="EMBL" id="JACVVK020000583">
    <property type="protein sequence ID" value="KAK7464594.1"/>
    <property type="molecule type" value="Genomic_DNA"/>
</dbReference>
<name>A0ABD0J7L1_9CAEN</name>
<protein>
    <submittedName>
        <fullName evidence="1">Uncharacterized protein</fullName>
    </submittedName>
</protein>
<sequence>MRQFQCRRQLSLPVKQLFPRSSWCLLESRHNISRNARILIRHDGSDWLRSQHYEARSFMPSLSNAQGKVARNAKLSKSCRKKVVTYSVEPLAFFTPLSNGHLPPTWTASRWSQQLCGAQIAPNFGVQLHSPFLNTVQAPLRPIGDALVQKIQAKTTGTARATSANGKLLLTCENAPVKGSPLTSMQWRLGRVQYRAFHSRLICPTAFHQFKI</sequence>
<comment type="caution">
    <text evidence="1">The sequence shown here is derived from an EMBL/GenBank/DDBJ whole genome shotgun (WGS) entry which is preliminary data.</text>
</comment>
<evidence type="ECO:0000313" key="1">
    <source>
        <dbReference type="EMBL" id="KAK7464594.1"/>
    </source>
</evidence>
<keyword evidence="2" id="KW-1185">Reference proteome</keyword>
<organism evidence="1 2">
    <name type="scientific">Batillaria attramentaria</name>
    <dbReference type="NCBI Taxonomy" id="370345"/>
    <lineage>
        <taxon>Eukaryota</taxon>
        <taxon>Metazoa</taxon>
        <taxon>Spiralia</taxon>
        <taxon>Lophotrochozoa</taxon>
        <taxon>Mollusca</taxon>
        <taxon>Gastropoda</taxon>
        <taxon>Caenogastropoda</taxon>
        <taxon>Sorbeoconcha</taxon>
        <taxon>Cerithioidea</taxon>
        <taxon>Batillariidae</taxon>
        <taxon>Batillaria</taxon>
    </lineage>
</organism>
<gene>
    <name evidence="1" type="ORF">BaRGS_00037833</name>
</gene>
<dbReference type="Proteomes" id="UP001519460">
    <property type="component" value="Unassembled WGS sequence"/>
</dbReference>